<accession>D0C813</accession>
<dbReference type="BioCyc" id="ABAU575584-HMP:GM69-899-MONOMER"/>
<evidence type="ECO:0000256" key="3">
    <source>
        <dbReference type="ARBA" id="ARBA00022729"/>
    </source>
</evidence>
<keyword evidence="3" id="KW-0732">Signal</keyword>
<evidence type="ECO:0000256" key="1">
    <source>
        <dbReference type="ARBA" id="ARBA00004635"/>
    </source>
</evidence>
<dbReference type="Proteomes" id="UP000005740">
    <property type="component" value="Unassembled WGS sequence"/>
</dbReference>
<dbReference type="Pfam" id="PF03180">
    <property type="entry name" value="Lipoprotein_9"/>
    <property type="match status" value="1"/>
</dbReference>
<keyword evidence="7" id="KW-1133">Transmembrane helix</keyword>
<proteinExistence type="inferred from homology"/>
<evidence type="ECO:0000256" key="4">
    <source>
        <dbReference type="ARBA" id="ARBA00023136"/>
    </source>
</evidence>
<protein>
    <submittedName>
        <fullName evidence="8">NLPA lipoprotein</fullName>
    </submittedName>
</protein>
<evidence type="ECO:0000313" key="8">
    <source>
        <dbReference type="EMBL" id="EEX05128.1"/>
    </source>
</evidence>
<comment type="subcellular location">
    <subcellularLocation>
        <location evidence="1">Membrane</location>
        <topology evidence="1">Lipid-anchor</topology>
    </subcellularLocation>
</comment>
<keyword evidence="5" id="KW-0564">Palmitate</keyword>
<feature type="transmembrane region" description="Helical" evidence="7">
    <location>
        <begin position="30"/>
        <end position="49"/>
    </location>
</feature>
<dbReference type="EMBL" id="GG704572">
    <property type="protein sequence ID" value="EEX05128.1"/>
    <property type="molecule type" value="Genomic_DNA"/>
</dbReference>
<dbReference type="AlphaFoldDB" id="D0C813"/>
<keyword evidence="6 8" id="KW-0449">Lipoprotein</keyword>
<comment type="similarity">
    <text evidence="2">Belongs to the NlpA lipoprotein family.</text>
</comment>
<evidence type="ECO:0000256" key="6">
    <source>
        <dbReference type="ARBA" id="ARBA00023288"/>
    </source>
</evidence>
<dbReference type="PANTHER" id="PTHR30429:SF1">
    <property type="entry name" value="D-METHIONINE-BINDING LIPOPROTEIN METQ-RELATED"/>
    <property type="match status" value="1"/>
</dbReference>
<evidence type="ECO:0000256" key="7">
    <source>
        <dbReference type="SAM" id="Phobius"/>
    </source>
</evidence>
<evidence type="ECO:0000313" key="9">
    <source>
        <dbReference type="Proteomes" id="UP000005740"/>
    </source>
</evidence>
<dbReference type="SUPFAM" id="SSF53850">
    <property type="entry name" value="Periplasmic binding protein-like II"/>
    <property type="match status" value="1"/>
</dbReference>
<evidence type="ECO:0000256" key="2">
    <source>
        <dbReference type="ARBA" id="ARBA00008973"/>
    </source>
</evidence>
<gene>
    <name evidence="8" type="ORF">HMPREF0010_00893</name>
</gene>
<dbReference type="GO" id="GO:0016020">
    <property type="term" value="C:membrane"/>
    <property type="evidence" value="ECO:0007669"/>
    <property type="project" value="UniProtKB-SubCell"/>
</dbReference>
<keyword evidence="4 7" id="KW-0472">Membrane</keyword>
<dbReference type="PANTHER" id="PTHR30429">
    <property type="entry name" value="D-METHIONINE-BINDING LIPOPROTEIN METQ"/>
    <property type="match status" value="1"/>
</dbReference>
<name>D0C813_ACIB2</name>
<reference evidence="9" key="1">
    <citation type="journal article" date="2012" name="PLoS ONE">
        <title>The success of Acinetobacter species; genetic, metabolic and virulence attributes.</title>
        <authorList>
            <person name="Peleg A.Y."/>
            <person name="de Breij A."/>
            <person name="Adams M.D."/>
            <person name="Cerqueira G.M."/>
            <person name="Mocali S."/>
            <person name="Galardini M."/>
            <person name="Nibbering P.H."/>
            <person name="Earl A.M."/>
            <person name="Ward D.V."/>
            <person name="Paterson D.L."/>
            <person name="Seifert H."/>
            <person name="Dijkshoorn L."/>
        </authorList>
    </citation>
    <scope>NUCLEOTIDE SEQUENCE [LARGE SCALE GENOMIC DNA]</scope>
    <source>
        <strain evidence="9">ATCC 19606 / DSM 30007 / JCM 6841 / CCUG 19606 / CIP 70.34 / NBRC 109757 / NCIMB 12457 / NCTC 12156 / 81</strain>
    </source>
</reference>
<sequence>MPRLGQHFGSLAGSNNGKIMAIQFKQHKPWLLGITVLIVVLGLVGYRYIKNKQADDVLTIGISPPYAELLQSVANEVEKQGVHVKLVEFSDWRAPNVAVQNGDIDANFFQQSVFLRNAVKETGYDLHAFAVGSGSHVGLYSKKYKSLTDLPTNARVAIPNDPVNLARALILLHRAGLIQLKDINNELSTTQDIIANPKQLSFVEVEGPQTAHAYNDVDLIFGFPHYLKMAKVTDPHSALFLDPIDKKYAILFVTRRDYQDKNQKLATFVKAFQNSKQAQDILDKDFGQGMWFQGWK</sequence>
<dbReference type="Gene3D" id="3.40.190.10">
    <property type="entry name" value="Periplasmic binding protein-like II"/>
    <property type="match status" value="2"/>
</dbReference>
<dbReference type="InterPro" id="IPR004872">
    <property type="entry name" value="Lipoprotein_NlpA"/>
</dbReference>
<organism evidence="8 9">
    <name type="scientific">Acinetobacter baumannii (strain ATCC 19606 / DSM 30007 / JCM 6841 / CCUG 19606 / CIP 70.34 / NBRC 109757 / NCIMB 12457 / NCTC 12156 / 81)</name>
    <dbReference type="NCBI Taxonomy" id="575584"/>
    <lineage>
        <taxon>Bacteria</taxon>
        <taxon>Pseudomonadati</taxon>
        <taxon>Pseudomonadota</taxon>
        <taxon>Gammaproteobacteria</taxon>
        <taxon>Moraxellales</taxon>
        <taxon>Moraxellaceae</taxon>
        <taxon>Acinetobacter</taxon>
        <taxon>Acinetobacter calcoaceticus/baumannii complex</taxon>
    </lineage>
</organism>
<keyword evidence="7" id="KW-0812">Transmembrane</keyword>
<evidence type="ECO:0000256" key="5">
    <source>
        <dbReference type="ARBA" id="ARBA00023139"/>
    </source>
</evidence>